<feature type="domain" description="Tubby C-terminal" evidence="2">
    <location>
        <begin position="250"/>
        <end position="386"/>
    </location>
</feature>
<dbReference type="Gene3D" id="3.20.90.10">
    <property type="entry name" value="Tubby Protein, Chain A"/>
    <property type="match status" value="1"/>
</dbReference>
<reference evidence="3" key="1">
    <citation type="submission" date="2006-10" db="EMBL/GenBank/DDBJ databases">
        <authorList>
            <person name="Amadeo P."/>
            <person name="Zhao Q."/>
            <person name="Wortman J."/>
            <person name="Fraser-Liggett C."/>
            <person name="Carlton J."/>
        </authorList>
    </citation>
    <scope>NUCLEOTIDE SEQUENCE</scope>
    <source>
        <strain evidence="3">G3</strain>
    </source>
</reference>
<keyword evidence="4" id="KW-1185">Reference proteome</keyword>
<evidence type="ECO:0000256" key="1">
    <source>
        <dbReference type="SAM" id="MobiDB-lite"/>
    </source>
</evidence>
<evidence type="ECO:0000313" key="4">
    <source>
        <dbReference type="Proteomes" id="UP000001542"/>
    </source>
</evidence>
<feature type="compositionally biased region" description="Polar residues" evidence="1">
    <location>
        <begin position="103"/>
        <end position="120"/>
    </location>
</feature>
<dbReference type="InterPro" id="IPR025659">
    <property type="entry name" value="Tubby-like_C"/>
</dbReference>
<dbReference type="VEuPathDB" id="TrichDB:TVAGG3_1048990"/>
<dbReference type="Pfam" id="PF01167">
    <property type="entry name" value="Tub"/>
    <property type="match status" value="1"/>
</dbReference>
<feature type="compositionally biased region" description="Polar residues" evidence="1">
    <location>
        <begin position="71"/>
        <end position="80"/>
    </location>
</feature>
<dbReference type="InterPro" id="IPR000007">
    <property type="entry name" value="Tubby_C"/>
</dbReference>
<dbReference type="KEGG" id="tva:4771228"/>
<protein>
    <recommendedName>
        <fullName evidence="2">Tubby C-terminal domain-containing protein</fullName>
    </recommendedName>
</protein>
<dbReference type="RefSeq" id="XP_001325475.1">
    <property type="nucleotide sequence ID" value="XM_001325440.1"/>
</dbReference>
<name>A2E238_TRIV3</name>
<dbReference type="VEuPathDB" id="TrichDB:TVAG_463860"/>
<evidence type="ECO:0000313" key="3">
    <source>
        <dbReference type="EMBL" id="EAY13252.1"/>
    </source>
</evidence>
<dbReference type="InParanoid" id="A2E238"/>
<accession>A2E238</accession>
<organism evidence="3 4">
    <name type="scientific">Trichomonas vaginalis (strain ATCC PRA-98 / G3)</name>
    <dbReference type="NCBI Taxonomy" id="412133"/>
    <lineage>
        <taxon>Eukaryota</taxon>
        <taxon>Metamonada</taxon>
        <taxon>Parabasalia</taxon>
        <taxon>Trichomonadida</taxon>
        <taxon>Trichomonadidae</taxon>
        <taxon>Trichomonas</taxon>
    </lineage>
</organism>
<evidence type="ECO:0000259" key="2">
    <source>
        <dbReference type="Pfam" id="PF01167"/>
    </source>
</evidence>
<reference evidence="3" key="2">
    <citation type="journal article" date="2007" name="Science">
        <title>Draft genome sequence of the sexually transmitted pathogen Trichomonas vaginalis.</title>
        <authorList>
            <person name="Carlton J.M."/>
            <person name="Hirt R.P."/>
            <person name="Silva J.C."/>
            <person name="Delcher A.L."/>
            <person name="Schatz M."/>
            <person name="Zhao Q."/>
            <person name="Wortman J.R."/>
            <person name="Bidwell S.L."/>
            <person name="Alsmark U.C.M."/>
            <person name="Besteiro S."/>
            <person name="Sicheritz-Ponten T."/>
            <person name="Noel C.J."/>
            <person name="Dacks J.B."/>
            <person name="Foster P.G."/>
            <person name="Simillion C."/>
            <person name="Van de Peer Y."/>
            <person name="Miranda-Saavedra D."/>
            <person name="Barton G.J."/>
            <person name="Westrop G.D."/>
            <person name="Mueller S."/>
            <person name="Dessi D."/>
            <person name="Fiori P.L."/>
            <person name="Ren Q."/>
            <person name="Paulsen I."/>
            <person name="Zhang H."/>
            <person name="Bastida-Corcuera F.D."/>
            <person name="Simoes-Barbosa A."/>
            <person name="Brown M.T."/>
            <person name="Hayes R.D."/>
            <person name="Mukherjee M."/>
            <person name="Okumura C.Y."/>
            <person name="Schneider R."/>
            <person name="Smith A.J."/>
            <person name="Vanacova S."/>
            <person name="Villalvazo M."/>
            <person name="Haas B.J."/>
            <person name="Pertea M."/>
            <person name="Feldblyum T.V."/>
            <person name="Utterback T.R."/>
            <person name="Shu C.L."/>
            <person name="Osoegawa K."/>
            <person name="de Jong P.J."/>
            <person name="Hrdy I."/>
            <person name="Horvathova L."/>
            <person name="Zubacova Z."/>
            <person name="Dolezal P."/>
            <person name="Malik S.B."/>
            <person name="Logsdon J.M. Jr."/>
            <person name="Henze K."/>
            <person name="Gupta A."/>
            <person name="Wang C.C."/>
            <person name="Dunne R.L."/>
            <person name="Upcroft J.A."/>
            <person name="Upcroft P."/>
            <person name="White O."/>
            <person name="Salzberg S.L."/>
            <person name="Tang P."/>
            <person name="Chiu C.-H."/>
            <person name="Lee Y.-S."/>
            <person name="Embley T.M."/>
            <person name="Coombs G.H."/>
            <person name="Mottram J.C."/>
            <person name="Tachezy J."/>
            <person name="Fraser-Liggett C.M."/>
            <person name="Johnson P.J."/>
        </authorList>
    </citation>
    <scope>NUCLEOTIDE SEQUENCE [LARGE SCALE GENOMIC DNA]</scope>
    <source>
        <strain evidence="3">G3</strain>
    </source>
</reference>
<gene>
    <name evidence="3" type="ORF">TVAG_463860</name>
</gene>
<feature type="region of interest" description="Disordered" evidence="1">
    <location>
        <begin position="57"/>
        <end position="121"/>
    </location>
</feature>
<dbReference type="Proteomes" id="UP000001542">
    <property type="component" value="Unassembled WGS sequence"/>
</dbReference>
<proteinExistence type="predicted"/>
<dbReference type="SMR" id="A2E238"/>
<dbReference type="EMBL" id="DS113288">
    <property type="protein sequence ID" value="EAY13252.1"/>
    <property type="molecule type" value="Genomic_DNA"/>
</dbReference>
<feature type="region of interest" description="Disordered" evidence="1">
    <location>
        <begin position="133"/>
        <end position="171"/>
    </location>
</feature>
<dbReference type="AlphaFoldDB" id="A2E238"/>
<dbReference type="SUPFAM" id="SSF54518">
    <property type="entry name" value="Tubby C-terminal domain-like"/>
    <property type="match status" value="1"/>
</dbReference>
<sequence length="390" mass="44611">MSSQKEPYLDDLRIVFQPAFILTDPTMNTAEVQYFHCRIPKTRLIDTKINQVEPSIAPLPNENYKQKAKNVESSSIQPSNVIKEKLEQPPAETPPQSPVQPAEMQTPSQESPNQKQNLSPQARKRIQQLLKNQNVQEQSQDQEQDNEPAPKSPPPRNKISRRSGYNFEETDSPLSMSEYWTISLKSQENVRFIFYKNENELGFVNPSTKQIQIKGIISSNHVSVMLGGQRVAEIRQQDDNTFYIYNCEEKPYFEYCAMKLNQSFVSEGGPLLFELYIPALKKRPEGQRYVSIEASETSGLIARVEQKAKEAIVMKTRMPQNTGNSFDLSFENIFKKPDFHNFIIYHDSNPKRIVSTLGLLDGGLYRATVTYPMCPLQSFFACCGSFITQK</sequence>